<evidence type="ECO:0000313" key="2">
    <source>
        <dbReference type="Proteomes" id="UP000778578"/>
    </source>
</evidence>
<dbReference type="InterPro" id="IPR038500">
    <property type="entry name" value="Antitermination_sf"/>
</dbReference>
<comment type="caution">
    <text evidence="1">The sequence shown here is derived from an EMBL/GenBank/DDBJ whole genome shotgun (WGS) entry which is preliminary data.</text>
</comment>
<dbReference type="InterPro" id="IPR036410">
    <property type="entry name" value="HSP_DnaJ_Cys-rich_dom_sf"/>
</dbReference>
<dbReference type="Proteomes" id="UP000778578">
    <property type="component" value="Unassembled WGS sequence"/>
</dbReference>
<dbReference type="RefSeq" id="WP_222961639.1">
    <property type="nucleotide sequence ID" value="NZ_JAINZZ010000006.1"/>
</dbReference>
<reference evidence="1 2" key="1">
    <citation type="submission" date="2021-08" db="EMBL/GenBank/DDBJ databases">
        <title>WGS of actinomycetes from Thailand.</title>
        <authorList>
            <person name="Thawai C."/>
        </authorList>
    </citation>
    <scope>NUCLEOTIDE SEQUENCE [LARGE SCALE GENOMIC DNA]</scope>
    <source>
        <strain evidence="1 2">PLK6-54</strain>
    </source>
</reference>
<organism evidence="1 2">
    <name type="scientific">Actinacidiphila acidipaludis</name>
    <dbReference type="NCBI Taxonomy" id="2873382"/>
    <lineage>
        <taxon>Bacteria</taxon>
        <taxon>Bacillati</taxon>
        <taxon>Actinomycetota</taxon>
        <taxon>Actinomycetes</taxon>
        <taxon>Kitasatosporales</taxon>
        <taxon>Streptomycetaceae</taxon>
        <taxon>Actinacidiphila</taxon>
    </lineage>
</organism>
<sequence>MTLPVLAIACLLLVTLGYVGVCAVQPFATCRHCHGFGFATTTDRKGRPKRGKTCRRCKGHGVHIRRGRRAYNIARGIHRDGTR</sequence>
<name>A0ABS7Q438_9ACTN</name>
<dbReference type="EMBL" id="JAINZZ010000006">
    <property type="protein sequence ID" value="MBY8877474.1"/>
    <property type="molecule type" value="Genomic_DNA"/>
</dbReference>
<protein>
    <submittedName>
        <fullName evidence="1">Uncharacterized protein</fullName>
    </submittedName>
</protein>
<accession>A0ABS7Q438</accession>
<dbReference type="SUPFAM" id="SSF57938">
    <property type="entry name" value="DnaJ/Hsp40 cysteine-rich domain"/>
    <property type="match status" value="1"/>
</dbReference>
<evidence type="ECO:0000313" key="1">
    <source>
        <dbReference type="EMBL" id="MBY8877474.1"/>
    </source>
</evidence>
<keyword evidence="2" id="KW-1185">Reference proteome</keyword>
<gene>
    <name evidence="1" type="ORF">K7862_07470</name>
</gene>
<proteinExistence type="predicted"/>
<dbReference type="Gene3D" id="1.10.274.110">
    <property type="match status" value="1"/>
</dbReference>